<dbReference type="Proteomes" id="UP000242414">
    <property type="component" value="Unassembled WGS sequence"/>
</dbReference>
<evidence type="ECO:0000313" key="1">
    <source>
        <dbReference type="EMBL" id="ORE11114.1"/>
    </source>
</evidence>
<dbReference type="VEuPathDB" id="FungiDB:BCV72DRAFT_328559"/>
<name>A0A1X0RGI8_RHIZD</name>
<organism evidence="1">
    <name type="scientific">Rhizopus microsporus var. microsporus</name>
    <dbReference type="NCBI Taxonomy" id="86635"/>
    <lineage>
        <taxon>Eukaryota</taxon>
        <taxon>Fungi</taxon>
        <taxon>Fungi incertae sedis</taxon>
        <taxon>Mucoromycota</taxon>
        <taxon>Mucoromycotina</taxon>
        <taxon>Mucoromycetes</taxon>
        <taxon>Mucorales</taxon>
        <taxon>Mucorineae</taxon>
        <taxon>Rhizopodaceae</taxon>
        <taxon>Rhizopus</taxon>
    </lineage>
</organism>
<accession>A0A1X0RGI8</accession>
<gene>
    <name evidence="1" type="ORF">BCV72DRAFT_328559</name>
</gene>
<protein>
    <submittedName>
        <fullName evidence="1">Uncharacterized protein</fullName>
    </submittedName>
</protein>
<dbReference type="OrthoDB" id="2284467at2759"/>
<reference evidence="1" key="1">
    <citation type="journal article" date="2016" name="Proc. Natl. Acad. Sci. U.S.A.">
        <title>Lipid metabolic changes in an early divergent fungus govern the establishment of a mutualistic symbiosis with endobacteria.</title>
        <authorList>
            <person name="Lastovetsky O.A."/>
            <person name="Gaspar M.L."/>
            <person name="Mondo S.J."/>
            <person name="LaButti K.M."/>
            <person name="Sandor L."/>
            <person name="Grigoriev I.V."/>
            <person name="Henry S.A."/>
            <person name="Pawlowska T.E."/>
        </authorList>
    </citation>
    <scope>NUCLEOTIDE SEQUENCE [LARGE SCALE GENOMIC DNA]</scope>
    <source>
        <strain evidence="1">ATCC 52814</strain>
    </source>
</reference>
<dbReference type="AlphaFoldDB" id="A0A1X0RGI8"/>
<dbReference type="EMBL" id="KV921859">
    <property type="protein sequence ID" value="ORE11114.1"/>
    <property type="molecule type" value="Genomic_DNA"/>
</dbReference>
<proteinExistence type="predicted"/>
<feature type="non-terminal residue" evidence="1">
    <location>
        <position position="1"/>
    </location>
</feature>
<sequence>SFNNSYAFGFTSPWQKNLLNLSYFCLDTTHKTTNVDRCLLYTNVVRHSFTGTGCPAAFCSTKNHSARPIIKFLSFVKSQGHVDAQEITMDVSSVELNAIQTVYPEA</sequence>